<feature type="domain" description="4Fe-4S ferredoxin-type" evidence="10">
    <location>
        <begin position="408"/>
        <end position="437"/>
    </location>
</feature>
<keyword evidence="8" id="KW-0472">Membrane</keyword>
<evidence type="ECO:0000256" key="4">
    <source>
        <dbReference type="ARBA" id="ARBA00022737"/>
    </source>
</evidence>
<feature type="binding site" evidence="8">
    <location>
        <position position="388"/>
    </location>
    <ligand>
        <name>[4Fe-4S] cluster</name>
        <dbReference type="ChEBI" id="CHEBI:49883"/>
        <label>2</label>
    </ligand>
</feature>
<comment type="caution">
    <text evidence="11">The sequence shown here is derived from an EMBL/GenBank/DDBJ whole genome shotgun (WGS) entry which is preliminary data.</text>
</comment>
<evidence type="ECO:0000256" key="5">
    <source>
        <dbReference type="ARBA" id="ARBA00022982"/>
    </source>
</evidence>
<dbReference type="NCBIfam" id="NF003454">
    <property type="entry name" value="PRK05035.1"/>
    <property type="match status" value="1"/>
</dbReference>
<evidence type="ECO:0000259" key="10">
    <source>
        <dbReference type="PROSITE" id="PS51379"/>
    </source>
</evidence>
<evidence type="ECO:0000313" key="11">
    <source>
        <dbReference type="EMBL" id="RFF29317.1"/>
    </source>
</evidence>
<feature type="binding site" evidence="8">
    <location>
        <position position="384"/>
    </location>
    <ligand>
        <name>[4Fe-4S] cluster</name>
        <dbReference type="ChEBI" id="CHEBI:49883"/>
        <label>1</label>
    </ligand>
</feature>
<keyword evidence="1 8" id="KW-0813">Transport</keyword>
<feature type="binding site" evidence="8">
    <location>
        <position position="423"/>
    </location>
    <ligand>
        <name>[4Fe-4S] cluster</name>
        <dbReference type="ChEBI" id="CHEBI:49883"/>
        <label>2</label>
    </ligand>
</feature>
<dbReference type="GO" id="GO:0046872">
    <property type="term" value="F:metal ion binding"/>
    <property type="evidence" value="ECO:0007669"/>
    <property type="project" value="UniProtKB-KW"/>
</dbReference>
<gene>
    <name evidence="11" type="primary">rsxC</name>
    <name evidence="8" type="synonym">rnfC</name>
    <name evidence="11" type="ORF">DZC52_13500</name>
</gene>
<comment type="subcellular location">
    <subcellularLocation>
        <location evidence="8">Cell inner membrane</location>
        <topology evidence="8">Peripheral membrane protein</topology>
    </subcellularLocation>
</comment>
<organism evidence="11 12">
    <name type="scientific">Wenzhouxiangella sediminis</name>
    <dbReference type="NCBI Taxonomy" id="1792836"/>
    <lineage>
        <taxon>Bacteria</taxon>
        <taxon>Pseudomonadati</taxon>
        <taxon>Pseudomonadota</taxon>
        <taxon>Gammaproteobacteria</taxon>
        <taxon>Chromatiales</taxon>
        <taxon>Wenzhouxiangellaceae</taxon>
        <taxon>Wenzhouxiangella</taxon>
    </lineage>
</organism>
<keyword evidence="3 8" id="KW-0479">Metal-binding</keyword>
<feature type="region of interest" description="Disordered" evidence="9">
    <location>
        <begin position="467"/>
        <end position="513"/>
    </location>
</feature>
<dbReference type="OrthoDB" id="9767754at2"/>
<comment type="subunit">
    <text evidence="8">The complex is composed of six subunits: RnfA, RnfB, RnfC, RnfD, RnfE and RnfG.</text>
</comment>
<dbReference type="GO" id="GO:0005886">
    <property type="term" value="C:plasma membrane"/>
    <property type="evidence" value="ECO:0007669"/>
    <property type="project" value="UniProtKB-SubCell"/>
</dbReference>
<evidence type="ECO:0000256" key="3">
    <source>
        <dbReference type="ARBA" id="ARBA00022723"/>
    </source>
</evidence>
<dbReference type="GO" id="GO:0009055">
    <property type="term" value="F:electron transfer activity"/>
    <property type="evidence" value="ECO:0007669"/>
    <property type="project" value="InterPro"/>
</dbReference>
<dbReference type="PROSITE" id="PS51379">
    <property type="entry name" value="4FE4S_FER_2"/>
    <property type="match status" value="2"/>
</dbReference>
<dbReference type="NCBIfam" id="TIGR01945">
    <property type="entry name" value="rnfC"/>
    <property type="match status" value="1"/>
</dbReference>
<dbReference type="InterPro" id="IPR017896">
    <property type="entry name" value="4Fe4S_Fe-S-bd"/>
</dbReference>
<comment type="similarity">
    <text evidence="8">Belongs to the 4Fe4S bacterial-type ferredoxin family. RnfC subfamily.</text>
</comment>
<dbReference type="InterPro" id="IPR037225">
    <property type="entry name" value="Nuo51_FMN-bd_sf"/>
</dbReference>
<dbReference type="InterPro" id="IPR017900">
    <property type="entry name" value="4Fe4S_Fe_S_CS"/>
</dbReference>
<dbReference type="SUPFAM" id="SSF142019">
    <property type="entry name" value="Nqo1 FMN-binding domain-like"/>
    <property type="match status" value="1"/>
</dbReference>
<dbReference type="Pfam" id="PF13375">
    <property type="entry name" value="RnfC_N"/>
    <property type="match status" value="1"/>
</dbReference>
<reference evidence="11 12" key="1">
    <citation type="submission" date="2018-08" db="EMBL/GenBank/DDBJ databases">
        <title>Wenzhouxiangella salilacus sp. nov., a novel bacterium isolated from a saline lake in Xinjiang Province, China.</title>
        <authorList>
            <person name="Han S."/>
        </authorList>
    </citation>
    <scope>NUCLEOTIDE SEQUENCE [LARGE SCALE GENOMIC DNA]</scope>
    <source>
        <strain evidence="11 12">XDB06</strain>
    </source>
</reference>
<sequence length="513" mass="56358">MDDALPGDRIHGFHGGLKLQHHKQTACQHPVERPPLPERLFIAMRQHQGETGRTLVETGEHVLKGQALTEAGDDFIVPEHAPTSGTIEGVIDYPAAMPPGSMRRTIVLVPDGEDRPAPRQPLEDWQERRADEIVDHLHRSGLAGLGGAMFPTAAKLRGGWSGLHTLILNGAECEPWIACDEMLMRERARDVVEGGLILAHAAGARQVVIAIEDRMGLVEEKLREARSALGAERRVRIRKVFTIYPEGGERQIIQALTGREVPHDGLPQDLGVVVHNVGTAAAARDAVVEGRPLVERIVTVTGPGIADPRNLLALVGTPFAHLVEAAGGYREGVTRLVLGGPMSGTALPSDEIPVTKGSNCVLALTREETAPTQPTLPCINCGECVRVCPARLLPQTLFKLVEAENYDDAADYDLADCIECGCCAAVCPSHIPLVDFYKHGKDELTRRRLDRRRAALAKRRYEAREERLERERQARRAKRQEREEKLKRSETDAKSEIQAAIERAKRKKEGGND</sequence>
<dbReference type="Pfam" id="PF10531">
    <property type="entry name" value="SLBB"/>
    <property type="match status" value="1"/>
</dbReference>
<evidence type="ECO:0000256" key="9">
    <source>
        <dbReference type="SAM" id="MobiDB-lite"/>
    </source>
</evidence>
<keyword evidence="8" id="KW-1003">Cell membrane</keyword>
<feature type="compositionally biased region" description="Basic and acidic residues" evidence="9">
    <location>
        <begin position="467"/>
        <end position="495"/>
    </location>
</feature>
<dbReference type="SUPFAM" id="SSF46548">
    <property type="entry name" value="alpha-helical ferredoxin"/>
    <property type="match status" value="1"/>
</dbReference>
<keyword evidence="8" id="KW-1278">Translocase</keyword>
<feature type="binding site" evidence="8">
    <location>
        <position position="427"/>
    </location>
    <ligand>
        <name>[4Fe-4S] cluster</name>
        <dbReference type="ChEBI" id="CHEBI:49883"/>
        <label>1</label>
    </ligand>
</feature>
<keyword evidence="5 8" id="KW-0249">Electron transport</keyword>
<dbReference type="Gene3D" id="3.40.50.11540">
    <property type="entry name" value="NADH-ubiquinone oxidoreductase 51kDa subunit"/>
    <property type="match status" value="1"/>
</dbReference>
<dbReference type="GO" id="GO:0051539">
    <property type="term" value="F:4 iron, 4 sulfur cluster binding"/>
    <property type="evidence" value="ECO:0007669"/>
    <property type="project" value="UniProtKB-KW"/>
</dbReference>
<keyword evidence="8" id="KW-0997">Cell inner membrane</keyword>
<evidence type="ECO:0000256" key="2">
    <source>
        <dbReference type="ARBA" id="ARBA00022485"/>
    </source>
</evidence>
<dbReference type="InterPro" id="IPR011538">
    <property type="entry name" value="Nuo51_FMN-bd"/>
</dbReference>
<dbReference type="HAMAP" id="MF_00461">
    <property type="entry name" value="RsxC_RnfC"/>
    <property type="match status" value="1"/>
</dbReference>
<dbReference type="Proteomes" id="UP000260351">
    <property type="component" value="Unassembled WGS sequence"/>
</dbReference>
<feature type="binding site" evidence="8">
    <location>
        <position position="417"/>
    </location>
    <ligand>
        <name>[4Fe-4S] cluster</name>
        <dbReference type="ChEBI" id="CHEBI:49883"/>
        <label>2</label>
    </ligand>
</feature>
<dbReference type="PROSITE" id="PS00198">
    <property type="entry name" value="4FE4S_FER_1"/>
    <property type="match status" value="1"/>
</dbReference>
<comment type="function">
    <text evidence="8">Part of a membrane-bound complex that couples electron transfer with translocation of ions across the membrane.</text>
</comment>
<feature type="compositionally biased region" description="Basic residues" evidence="9">
    <location>
        <begin position="504"/>
        <end position="513"/>
    </location>
</feature>
<evidence type="ECO:0000256" key="7">
    <source>
        <dbReference type="ARBA" id="ARBA00023014"/>
    </source>
</evidence>
<keyword evidence="6 8" id="KW-0408">Iron</keyword>
<feature type="domain" description="4Fe-4S ferredoxin-type" evidence="10">
    <location>
        <begin position="368"/>
        <end position="398"/>
    </location>
</feature>
<dbReference type="EC" id="7.-.-.-" evidence="8"/>
<feature type="binding site" evidence="8">
    <location>
        <position position="381"/>
    </location>
    <ligand>
        <name>[4Fe-4S] cluster</name>
        <dbReference type="ChEBI" id="CHEBI:49883"/>
        <label>1</label>
    </ligand>
</feature>
<dbReference type="PANTHER" id="PTHR43034:SF2">
    <property type="entry name" value="ION-TRANSLOCATING OXIDOREDUCTASE COMPLEX SUBUNIT C"/>
    <property type="match status" value="1"/>
</dbReference>
<comment type="cofactor">
    <cofactor evidence="8">
        <name>[4Fe-4S] cluster</name>
        <dbReference type="ChEBI" id="CHEBI:49883"/>
    </cofactor>
    <text evidence="8">Binds 2 [4Fe-4S] clusters per subunit.</text>
</comment>
<dbReference type="Gene3D" id="3.30.70.20">
    <property type="match status" value="1"/>
</dbReference>
<evidence type="ECO:0000256" key="6">
    <source>
        <dbReference type="ARBA" id="ARBA00023004"/>
    </source>
</evidence>
<dbReference type="InterPro" id="IPR010208">
    <property type="entry name" value="Ion_transpt_RnfC/RsxC"/>
</dbReference>
<proteinExistence type="inferred from homology"/>
<evidence type="ECO:0000256" key="1">
    <source>
        <dbReference type="ARBA" id="ARBA00022448"/>
    </source>
</evidence>
<keyword evidence="2 8" id="KW-0004">4Fe-4S</keyword>
<dbReference type="GO" id="GO:0022900">
    <property type="term" value="P:electron transport chain"/>
    <property type="evidence" value="ECO:0007669"/>
    <property type="project" value="UniProtKB-UniRule"/>
</dbReference>
<feature type="binding site" evidence="8">
    <location>
        <position position="378"/>
    </location>
    <ligand>
        <name>[4Fe-4S] cluster</name>
        <dbReference type="ChEBI" id="CHEBI:49883"/>
        <label>1</label>
    </ligand>
</feature>
<dbReference type="EMBL" id="QUZK01000048">
    <property type="protein sequence ID" value="RFF29317.1"/>
    <property type="molecule type" value="Genomic_DNA"/>
</dbReference>
<name>A0A3E1K5J5_9GAMM</name>
<dbReference type="AlphaFoldDB" id="A0A3E1K5J5"/>
<feature type="binding site" evidence="8">
    <location>
        <position position="420"/>
    </location>
    <ligand>
        <name>[4Fe-4S] cluster</name>
        <dbReference type="ChEBI" id="CHEBI:49883"/>
        <label>2</label>
    </ligand>
</feature>
<dbReference type="Pfam" id="PF01512">
    <property type="entry name" value="Complex1_51K"/>
    <property type="match status" value="1"/>
</dbReference>
<keyword evidence="7 8" id="KW-0411">Iron-sulfur</keyword>
<dbReference type="InterPro" id="IPR019554">
    <property type="entry name" value="Soluble_ligand-bd"/>
</dbReference>
<dbReference type="Pfam" id="PF12838">
    <property type="entry name" value="Fer4_7"/>
    <property type="match status" value="1"/>
</dbReference>
<protein>
    <recommendedName>
        <fullName evidence="8">Ion-translocating oxidoreductase complex subunit C</fullName>
        <ecNumber evidence="8">7.-.-.-</ecNumber>
    </recommendedName>
    <alternativeName>
        <fullName evidence="8">Rnf electron transport complex subunit C</fullName>
    </alternativeName>
</protein>
<evidence type="ECO:0000256" key="8">
    <source>
        <dbReference type="HAMAP-Rule" id="MF_00461"/>
    </source>
</evidence>
<dbReference type="PANTHER" id="PTHR43034">
    <property type="entry name" value="ION-TRANSLOCATING OXIDOREDUCTASE COMPLEX SUBUNIT C"/>
    <property type="match status" value="1"/>
</dbReference>
<dbReference type="InterPro" id="IPR026902">
    <property type="entry name" value="RnfC_N"/>
</dbReference>
<evidence type="ECO:0000313" key="12">
    <source>
        <dbReference type="Proteomes" id="UP000260351"/>
    </source>
</evidence>
<accession>A0A3E1K5J5</accession>
<keyword evidence="4 8" id="KW-0677">Repeat</keyword>
<dbReference type="RefSeq" id="WP_116651683.1">
    <property type="nucleotide sequence ID" value="NZ_QUZK01000048.1"/>
</dbReference>
<keyword evidence="12" id="KW-1185">Reference proteome</keyword>